<evidence type="ECO:0000313" key="2">
    <source>
        <dbReference type="Proteomes" id="UP000276133"/>
    </source>
</evidence>
<comment type="caution">
    <text evidence="1">The sequence shown here is derived from an EMBL/GenBank/DDBJ whole genome shotgun (WGS) entry which is preliminary data.</text>
</comment>
<name>A0A3M7PYR0_BRAPC</name>
<evidence type="ECO:0000313" key="1">
    <source>
        <dbReference type="EMBL" id="RNA03798.1"/>
    </source>
</evidence>
<feature type="non-terminal residue" evidence="1">
    <location>
        <position position="1"/>
    </location>
</feature>
<reference evidence="1 2" key="1">
    <citation type="journal article" date="2018" name="Sci. Rep.">
        <title>Genomic signatures of local adaptation to the degree of environmental predictability in rotifers.</title>
        <authorList>
            <person name="Franch-Gras L."/>
            <person name="Hahn C."/>
            <person name="Garcia-Roger E.M."/>
            <person name="Carmona M.J."/>
            <person name="Serra M."/>
            <person name="Gomez A."/>
        </authorList>
    </citation>
    <scope>NUCLEOTIDE SEQUENCE [LARGE SCALE GENOMIC DNA]</scope>
    <source>
        <strain evidence="1">HYR1</strain>
    </source>
</reference>
<proteinExistence type="predicted"/>
<dbReference type="EMBL" id="REGN01008343">
    <property type="protein sequence ID" value="RNA03798.1"/>
    <property type="molecule type" value="Genomic_DNA"/>
</dbReference>
<dbReference type="Proteomes" id="UP000276133">
    <property type="component" value="Unassembled WGS sequence"/>
</dbReference>
<sequence>TKYQLLIIQDLELDQLRIIKSHERSIFLLSVSSSTPHFRNYEDNKGFDQTLKNLVLKVTETLLVRSMDIKKIENQQSRSLLIVKTKTVINFFNLNFLIHVQINIFKSHEKTIFPCRSISWVKINKFTNQHQRKKN</sequence>
<protein>
    <submittedName>
        <fullName evidence="1">Uncharacterized protein</fullName>
    </submittedName>
</protein>
<gene>
    <name evidence="1" type="ORF">BpHYR1_030903</name>
</gene>
<keyword evidence="2" id="KW-1185">Reference proteome</keyword>
<dbReference type="AlphaFoldDB" id="A0A3M7PYR0"/>
<organism evidence="1 2">
    <name type="scientific">Brachionus plicatilis</name>
    <name type="common">Marine rotifer</name>
    <name type="synonym">Brachionus muelleri</name>
    <dbReference type="NCBI Taxonomy" id="10195"/>
    <lineage>
        <taxon>Eukaryota</taxon>
        <taxon>Metazoa</taxon>
        <taxon>Spiralia</taxon>
        <taxon>Gnathifera</taxon>
        <taxon>Rotifera</taxon>
        <taxon>Eurotatoria</taxon>
        <taxon>Monogononta</taxon>
        <taxon>Pseudotrocha</taxon>
        <taxon>Ploima</taxon>
        <taxon>Brachionidae</taxon>
        <taxon>Brachionus</taxon>
    </lineage>
</organism>
<accession>A0A3M7PYR0</accession>